<gene>
    <name evidence="2" type="ORF">IE37_00587</name>
</gene>
<evidence type="ECO:0000313" key="2">
    <source>
        <dbReference type="EMBL" id="PWJ14602.1"/>
    </source>
</evidence>
<evidence type="ECO:0000256" key="1">
    <source>
        <dbReference type="SAM" id="MobiDB-lite"/>
    </source>
</evidence>
<dbReference type="OrthoDB" id="1677957at2"/>
<protein>
    <submittedName>
        <fullName evidence="2">Phage-related protein</fullName>
    </submittedName>
</protein>
<dbReference type="InterPro" id="IPR016024">
    <property type="entry name" value="ARM-type_fold"/>
</dbReference>
<proteinExistence type="predicted"/>
<dbReference type="PANTHER" id="PTHR37813:SF1">
    <property type="entry name" value="FELS-2 PROPHAGE PROTEIN"/>
    <property type="match status" value="1"/>
</dbReference>
<dbReference type="RefSeq" id="WP_109725478.1">
    <property type="nucleotide sequence ID" value="NZ_QGDI01000002.1"/>
</dbReference>
<feature type="region of interest" description="Disordered" evidence="1">
    <location>
        <begin position="873"/>
        <end position="900"/>
    </location>
</feature>
<dbReference type="Gene3D" id="1.25.10.10">
    <property type="entry name" value="Leucine-rich Repeat Variant"/>
    <property type="match status" value="1"/>
</dbReference>
<dbReference type="PANTHER" id="PTHR37813">
    <property type="entry name" value="FELS-2 PROPHAGE PROTEIN"/>
    <property type="match status" value="1"/>
</dbReference>
<sequence length="999" mass="106557">MAFDGTLKFDTEIDDSGFSTGLEKIGSFAKKGMALVTGAVTAASGAMVALGKSALDAYADYEQLTGGVSTLFGTQDRSLEEYAASVGKSVDAARSEYDKLLQAQSDVLDNAAKAFKTAGLSQNEYMETVTSFSAALIASLGGDTLKAAEVADKAIVDMADNANKMGSSMESIQNAYQGFAKQNYTMLDNLKLGYGGTKSEMERLLADAEAISGMHYDIESYADVVEAIHVIQDEMGITGTTAKEAAETISGSVASMKSAWSNLVVGIADDEQDFEKLTTDFVESAATAAENILPRVETILGGMGKLVTSMSGVIADALVGFTEYIPDLIEAGVSLVDALVQGLVDNAPALADAALDAGMQLLEGFLTIGPKLLDLGAQLLTTLLNGISSHIGDIADMANNFVTNLADTITANAPALAMAAAEAIQTLAATIGDSLPTLIQAALDIIASIAKAIVAAAPTICKALIDLIPVLIDTIISSIPQILECITDIFIAIVEALPELIELLIENLPTIIVAIVEALIEAIPQILEAAGRMFMAIVEALPQIVVALVTGLGELLSKIGEFLKDALLAVVQWALEMREKARQTAKDFLDGIVEFFKDLPHKIGEFIGEAIGKIVSWALEMREKARQTAKDFLDNIVTFFKELPGKIWDNLTAAIKHVISWGLELREKAKNAASDMFHNIVDTIKELPGKMLETGKNIVEGIWNGIKNMGQWIKDKIFGFADGIIDGFKSAFGINSPSRVMRDSVGKYLAEGVGVGFMDELPTIAEDAREALTNLDLGAPKVGIDVIDPSAELPEFPELEVSVPDIEPVELDVIVPDISLPELAVDIPDTELPELQVEVADIDLPELEVDVPEIDLPELQVEVPEIELPKLEIDIPDIPKPDKPDAPAPNLDTDPPKSSALQPIVTNDALTAMTAQQILIDRSDAAPSATSDIINNQYTYNNTVNNSNQQSSEPQLRSLTAQFIVGEEIVAEGVLDLVDEAIDERQGLRVQMKKRGVTT</sequence>
<dbReference type="Proteomes" id="UP000245720">
    <property type="component" value="Unassembled WGS sequence"/>
</dbReference>
<dbReference type="AlphaFoldDB" id="A0A315Y282"/>
<accession>A0A315Y282</accession>
<reference evidence="2 3" key="1">
    <citation type="submission" date="2018-05" db="EMBL/GenBank/DDBJ databases">
        <title>The Hungate 1000. A catalogue of reference genomes from the rumen microbiome.</title>
        <authorList>
            <person name="Kelly W."/>
        </authorList>
    </citation>
    <scope>NUCLEOTIDE SEQUENCE [LARGE SCALE GENOMIC DNA]</scope>
    <source>
        <strain evidence="2 3">SAb67</strain>
    </source>
</reference>
<comment type="caution">
    <text evidence="2">The sequence shown here is derived from an EMBL/GenBank/DDBJ whole genome shotgun (WGS) entry which is preliminary data.</text>
</comment>
<organism evidence="2 3">
    <name type="scientific">Ruminococcus flavefaciens</name>
    <dbReference type="NCBI Taxonomy" id="1265"/>
    <lineage>
        <taxon>Bacteria</taxon>
        <taxon>Bacillati</taxon>
        <taxon>Bacillota</taxon>
        <taxon>Clostridia</taxon>
        <taxon>Eubacteriales</taxon>
        <taxon>Oscillospiraceae</taxon>
        <taxon>Ruminococcus</taxon>
    </lineage>
</organism>
<name>A0A315Y282_RUMFL</name>
<dbReference type="SUPFAM" id="SSF48371">
    <property type="entry name" value="ARM repeat"/>
    <property type="match status" value="1"/>
</dbReference>
<dbReference type="EMBL" id="QGDI01000002">
    <property type="protein sequence ID" value="PWJ14602.1"/>
    <property type="molecule type" value="Genomic_DNA"/>
</dbReference>
<evidence type="ECO:0000313" key="3">
    <source>
        <dbReference type="Proteomes" id="UP000245720"/>
    </source>
</evidence>
<feature type="compositionally biased region" description="Basic and acidic residues" evidence="1">
    <location>
        <begin position="873"/>
        <end position="885"/>
    </location>
</feature>
<dbReference type="InterPro" id="IPR011989">
    <property type="entry name" value="ARM-like"/>
</dbReference>